<dbReference type="PANTHER" id="PTHR33908">
    <property type="entry name" value="MANNOSYLTRANSFERASE YKCB-RELATED"/>
    <property type="match status" value="1"/>
</dbReference>
<feature type="region of interest" description="Disordered" evidence="8">
    <location>
        <begin position="539"/>
        <end position="560"/>
    </location>
</feature>
<accession>A0ABW8C1F6</accession>
<feature type="transmembrane region" description="Helical" evidence="9">
    <location>
        <begin position="370"/>
        <end position="386"/>
    </location>
</feature>
<evidence type="ECO:0000256" key="4">
    <source>
        <dbReference type="ARBA" id="ARBA00022679"/>
    </source>
</evidence>
<keyword evidence="5 9" id="KW-0812">Transmembrane</keyword>
<dbReference type="EMBL" id="JBITYG010000001">
    <property type="protein sequence ID" value="MFI9099241.1"/>
    <property type="molecule type" value="Genomic_DNA"/>
</dbReference>
<keyword evidence="4" id="KW-0808">Transferase</keyword>
<evidence type="ECO:0000256" key="9">
    <source>
        <dbReference type="SAM" id="Phobius"/>
    </source>
</evidence>
<feature type="transmembrane region" description="Helical" evidence="9">
    <location>
        <begin position="234"/>
        <end position="252"/>
    </location>
</feature>
<evidence type="ECO:0000256" key="6">
    <source>
        <dbReference type="ARBA" id="ARBA00022989"/>
    </source>
</evidence>
<feature type="transmembrane region" description="Helical" evidence="9">
    <location>
        <begin position="312"/>
        <end position="331"/>
    </location>
</feature>
<feature type="transmembrane region" description="Helical" evidence="9">
    <location>
        <begin position="284"/>
        <end position="305"/>
    </location>
</feature>
<evidence type="ECO:0000256" key="7">
    <source>
        <dbReference type="ARBA" id="ARBA00023136"/>
    </source>
</evidence>
<dbReference type="RefSeq" id="WP_399643519.1">
    <property type="nucleotide sequence ID" value="NZ_JBITYG010000001.1"/>
</dbReference>
<name>A0ABW8C1F6_9ACTN</name>
<keyword evidence="3" id="KW-0328">Glycosyltransferase</keyword>
<dbReference type="InterPro" id="IPR050297">
    <property type="entry name" value="LipidA_mod_glycosyltrf_83"/>
</dbReference>
<comment type="subcellular location">
    <subcellularLocation>
        <location evidence="1">Cell membrane</location>
        <topology evidence="1">Multi-pass membrane protein</topology>
    </subcellularLocation>
</comment>
<evidence type="ECO:0000256" key="3">
    <source>
        <dbReference type="ARBA" id="ARBA00022676"/>
    </source>
</evidence>
<protein>
    <recommendedName>
        <fullName evidence="12">Glycosyltransferase RgtA/B/C/D-like domain-containing protein</fullName>
    </recommendedName>
</protein>
<evidence type="ECO:0000256" key="5">
    <source>
        <dbReference type="ARBA" id="ARBA00022692"/>
    </source>
</evidence>
<evidence type="ECO:0000256" key="2">
    <source>
        <dbReference type="ARBA" id="ARBA00022475"/>
    </source>
</evidence>
<sequence>MNGTSQARPPRFNLLLPLVRSLADPAAVLAGAVLVGVRALRLGQWIVDDAAITYAYARSIDEGYGPAQQAGAPPVEGYSNPAWLALLVAGRRLRLFDHGALFGVSDLVWFPKALALLCVIGMLAAVSFAARAVLPGRAWAVTLLAGAAMAGNFSLVVWLFSGLENPLYGLAVTALAAVLARSVARDDLLRPGTAVAAGLLALLAALTRPDGIVYAAAYPLTTLLLMRRRRTVRAIALSTAAFALPYASHLLWRHAEFGRWVPNTAVAKAQRAPDLAGLAHATELLSFAGWTLVLAALACTAAALARPGPGRRALLAVLVPLALALTAYGTLQRDWMALYRFATPVWTLAAFAGALAAVTVWDRERPRGRAVLASALLVGSVLSLAGQRPRAAEFRADPTLSMCFVADRYGRLFNTYADRLALPPDAGLLLPDLGGTLLTSRLRVTDLAGLTDPAIADAYAAHDTTRLRTYVFDTVRPTFIHVHHPWAAISGLTPAALTAHGYVPLSTQTDTGDWIRHAAVPDPTRLTALQHTTLPAIPHSTHLRTTTPTHPCGPRLTPTP</sequence>
<feature type="transmembrane region" description="Helical" evidence="9">
    <location>
        <begin position="166"/>
        <end position="183"/>
    </location>
</feature>
<keyword evidence="11" id="KW-1185">Reference proteome</keyword>
<feature type="transmembrane region" description="Helical" evidence="9">
    <location>
        <begin position="337"/>
        <end position="358"/>
    </location>
</feature>
<evidence type="ECO:0008006" key="12">
    <source>
        <dbReference type="Google" id="ProtNLM"/>
    </source>
</evidence>
<evidence type="ECO:0000313" key="11">
    <source>
        <dbReference type="Proteomes" id="UP001614394"/>
    </source>
</evidence>
<proteinExistence type="predicted"/>
<keyword evidence="2" id="KW-1003">Cell membrane</keyword>
<reference evidence="10 11" key="1">
    <citation type="submission" date="2024-10" db="EMBL/GenBank/DDBJ databases">
        <title>The Natural Products Discovery Center: Release of the First 8490 Sequenced Strains for Exploring Actinobacteria Biosynthetic Diversity.</title>
        <authorList>
            <person name="Kalkreuter E."/>
            <person name="Kautsar S.A."/>
            <person name="Yang D."/>
            <person name="Bader C.D."/>
            <person name="Teijaro C.N."/>
            <person name="Fluegel L."/>
            <person name="Davis C.M."/>
            <person name="Simpson J.R."/>
            <person name="Lauterbach L."/>
            <person name="Steele A.D."/>
            <person name="Gui C."/>
            <person name="Meng S."/>
            <person name="Li G."/>
            <person name="Viehrig K."/>
            <person name="Ye F."/>
            <person name="Su P."/>
            <person name="Kiefer A.F."/>
            <person name="Nichols A."/>
            <person name="Cepeda A.J."/>
            <person name="Yan W."/>
            <person name="Fan B."/>
            <person name="Jiang Y."/>
            <person name="Adhikari A."/>
            <person name="Zheng C.-J."/>
            <person name="Schuster L."/>
            <person name="Cowan T.M."/>
            <person name="Smanski M.J."/>
            <person name="Chevrette M.G."/>
            <person name="De Carvalho L.P.S."/>
            <person name="Shen B."/>
        </authorList>
    </citation>
    <scope>NUCLEOTIDE SEQUENCE [LARGE SCALE GENOMIC DNA]</scope>
    <source>
        <strain evidence="10 11">NPDC053399</strain>
    </source>
</reference>
<gene>
    <name evidence="10" type="ORF">ACIGXA_01860</name>
</gene>
<organism evidence="10 11">
    <name type="scientific">Streptomyces fildesensis</name>
    <dbReference type="NCBI Taxonomy" id="375757"/>
    <lineage>
        <taxon>Bacteria</taxon>
        <taxon>Bacillati</taxon>
        <taxon>Actinomycetota</taxon>
        <taxon>Actinomycetes</taxon>
        <taxon>Kitasatosporales</taxon>
        <taxon>Streptomycetaceae</taxon>
        <taxon>Streptomyces</taxon>
    </lineage>
</organism>
<dbReference type="PANTHER" id="PTHR33908:SF11">
    <property type="entry name" value="MEMBRANE PROTEIN"/>
    <property type="match status" value="1"/>
</dbReference>
<dbReference type="Proteomes" id="UP001614394">
    <property type="component" value="Unassembled WGS sequence"/>
</dbReference>
<keyword evidence="6 9" id="KW-1133">Transmembrane helix</keyword>
<evidence type="ECO:0000256" key="1">
    <source>
        <dbReference type="ARBA" id="ARBA00004651"/>
    </source>
</evidence>
<comment type="caution">
    <text evidence="10">The sequence shown here is derived from an EMBL/GenBank/DDBJ whole genome shotgun (WGS) entry which is preliminary data.</text>
</comment>
<keyword evidence="7 9" id="KW-0472">Membrane</keyword>
<feature type="transmembrane region" description="Helical" evidence="9">
    <location>
        <begin position="141"/>
        <end position="160"/>
    </location>
</feature>
<feature type="transmembrane region" description="Helical" evidence="9">
    <location>
        <begin position="12"/>
        <end position="35"/>
    </location>
</feature>
<evidence type="ECO:0000313" key="10">
    <source>
        <dbReference type="EMBL" id="MFI9099241.1"/>
    </source>
</evidence>
<evidence type="ECO:0000256" key="8">
    <source>
        <dbReference type="SAM" id="MobiDB-lite"/>
    </source>
</evidence>